<organism evidence="1">
    <name type="scientific">uncultured marine thaumarchaeote KM3_75_F06</name>
    <dbReference type="NCBI Taxonomy" id="1456280"/>
    <lineage>
        <taxon>Archaea</taxon>
        <taxon>Nitrososphaerota</taxon>
        <taxon>environmental samples</taxon>
    </lineage>
</organism>
<dbReference type="EMBL" id="KF901069">
    <property type="protein sequence ID" value="AIF16996.1"/>
    <property type="molecule type" value="Genomic_DNA"/>
</dbReference>
<protein>
    <submittedName>
        <fullName evidence="1">Uncharacterized protein</fullName>
    </submittedName>
</protein>
<reference evidence="1" key="1">
    <citation type="journal article" date="2014" name="Genome Biol. Evol.">
        <title>Pangenome evidence for extensive interdomain horizontal transfer affecting lineage core and shell genes in uncultured planktonic thaumarchaeota and euryarchaeota.</title>
        <authorList>
            <person name="Deschamps P."/>
            <person name="Zivanovic Y."/>
            <person name="Moreira D."/>
            <person name="Rodriguez-Valera F."/>
            <person name="Lopez-Garcia P."/>
        </authorList>
    </citation>
    <scope>NUCLEOTIDE SEQUENCE</scope>
</reference>
<evidence type="ECO:0000313" key="1">
    <source>
        <dbReference type="EMBL" id="AIF16996.1"/>
    </source>
</evidence>
<accession>A0A075HKS5</accession>
<dbReference type="AlphaFoldDB" id="A0A075HKS5"/>
<sequence>MTLINDSLIETVFTKFEKFRSIPDEGEDVFTHWNFQDFQDKQYLNFTVDTSDLYALSIMIENYAVKHRAPLLAAFEEEGRFKYVEDRYVKIMRKVPKTWVIGNFNNPFLAQNLPQSVSVVSCIGTPLKTVWAVITRNSNGPIGLVAEEIGYKKFRGFFSTKPEIVKHAIDIMGDVLVTEFDLMKDDYGFEKGGY</sequence>
<name>A0A075HKS5_9ARCH</name>
<proteinExistence type="predicted"/>